<feature type="compositionally biased region" description="Basic and acidic residues" evidence="1">
    <location>
        <begin position="26"/>
        <end position="36"/>
    </location>
</feature>
<dbReference type="EMBL" id="BKCJ010005959">
    <property type="protein sequence ID" value="GEU69567.1"/>
    <property type="molecule type" value="Genomic_DNA"/>
</dbReference>
<dbReference type="GO" id="GO:0003676">
    <property type="term" value="F:nucleic acid binding"/>
    <property type="evidence" value="ECO:0007669"/>
    <property type="project" value="InterPro"/>
</dbReference>
<proteinExistence type="predicted"/>
<gene>
    <name evidence="2" type="ORF">Tci_041545</name>
</gene>
<protein>
    <submittedName>
        <fullName evidence="2">Uncharacterized protein</fullName>
    </submittedName>
</protein>
<evidence type="ECO:0000313" key="2">
    <source>
        <dbReference type="EMBL" id="GEU69567.1"/>
    </source>
</evidence>
<organism evidence="2">
    <name type="scientific">Tanacetum cinerariifolium</name>
    <name type="common">Dalmatian daisy</name>
    <name type="synonym">Chrysanthemum cinerariifolium</name>
    <dbReference type="NCBI Taxonomy" id="118510"/>
    <lineage>
        <taxon>Eukaryota</taxon>
        <taxon>Viridiplantae</taxon>
        <taxon>Streptophyta</taxon>
        <taxon>Embryophyta</taxon>
        <taxon>Tracheophyta</taxon>
        <taxon>Spermatophyta</taxon>
        <taxon>Magnoliopsida</taxon>
        <taxon>eudicotyledons</taxon>
        <taxon>Gunneridae</taxon>
        <taxon>Pentapetalae</taxon>
        <taxon>asterids</taxon>
        <taxon>campanulids</taxon>
        <taxon>Asterales</taxon>
        <taxon>Asteraceae</taxon>
        <taxon>Asteroideae</taxon>
        <taxon>Anthemideae</taxon>
        <taxon>Anthemidinae</taxon>
        <taxon>Tanacetum</taxon>
    </lineage>
</organism>
<comment type="caution">
    <text evidence="2">The sequence shown here is derived from an EMBL/GenBank/DDBJ whole genome shotgun (WGS) entry which is preliminary data.</text>
</comment>
<accession>A0A6L2M8L7</accession>
<evidence type="ECO:0000256" key="1">
    <source>
        <dbReference type="SAM" id="MobiDB-lite"/>
    </source>
</evidence>
<name>A0A6L2M8L7_TANCI</name>
<dbReference type="Gene3D" id="3.30.420.10">
    <property type="entry name" value="Ribonuclease H-like superfamily/Ribonuclease H"/>
    <property type="match status" value="1"/>
</dbReference>
<dbReference type="PANTHER" id="PTHR48475">
    <property type="entry name" value="RIBONUCLEASE H"/>
    <property type="match status" value="1"/>
</dbReference>
<feature type="compositionally biased region" description="Basic and acidic residues" evidence="1">
    <location>
        <begin position="114"/>
        <end position="123"/>
    </location>
</feature>
<reference evidence="2" key="1">
    <citation type="journal article" date="2019" name="Sci. Rep.">
        <title>Draft genome of Tanacetum cinerariifolium, the natural source of mosquito coil.</title>
        <authorList>
            <person name="Yamashiro T."/>
            <person name="Shiraishi A."/>
            <person name="Satake H."/>
            <person name="Nakayama K."/>
        </authorList>
    </citation>
    <scope>NUCLEOTIDE SEQUENCE</scope>
</reference>
<feature type="region of interest" description="Disordered" evidence="1">
    <location>
        <begin position="84"/>
        <end position="124"/>
    </location>
</feature>
<dbReference type="AlphaFoldDB" id="A0A6L2M8L7"/>
<dbReference type="PANTHER" id="PTHR48475:SF1">
    <property type="entry name" value="RNASE H TYPE-1 DOMAIN-CONTAINING PROTEIN"/>
    <property type="match status" value="1"/>
</dbReference>
<sequence length="316" mass="35418">MPKIRKQVILRSKSNSGKGPTSDPMSLEKTRSKESTKEVFTINQECPEQYVTIGATLTTNCKQLLVDVVQKNIKDDEKCLSRSKRTKRGNILERNSNKKQKGAGPSSRCQRNTKKAEKSKHLDPAMSSFGVKEGRFLGYMVKVVTDESMEEILKLSEGGRLAKWAAKIRTYVISYIPRKEVKGLVVKKLFGQGEQVERTPDVNEEGTLTLSKELQSKSTPTPKAWRLYLGKETIEEGLGVGIILVSPEEKVHSYATRLKFKASNHVIDYEALLACLAASANQGIEDLRVFIDSLTLVAQVEGNRTPVMEHEKKYKE</sequence>
<feature type="region of interest" description="Disordered" evidence="1">
    <location>
        <begin position="1"/>
        <end position="36"/>
    </location>
</feature>
<dbReference type="InterPro" id="IPR036397">
    <property type="entry name" value="RNaseH_sf"/>
</dbReference>